<reference evidence="3" key="1">
    <citation type="submission" date="2018-05" db="EMBL/GenBank/DDBJ databases">
        <authorList>
            <person name="Lanie J.A."/>
            <person name="Ng W.-L."/>
            <person name="Kazmierczak K.M."/>
            <person name="Andrzejewski T.M."/>
            <person name="Davidsen T.M."/>
            <person name="Wayne K.J."/>
            <person name="Tettelin H."/>
            <person name="Glass J.I."/>
            <person name="Rusch D."/>
            <person name="Podicherti R."/>
            <person name="Tsui H.-C.T."/>
            <person name="Winkler M.E."/>
        </authorList>
    </citation>
    <scope>NUCLEOTIDE SEQUENCE</scope>
</reference>
<evidence type="ECO:0000259" key="2">
    <source>
        <dbReference type="PROSITE" id="PS50405"/>
    </source>
</evidence>
<dbReference type="Pfam" id="PF00043">
    <property type="entry name" value="GST_C"/>
    <property type="match status" value="1"/>
</dbReference>
<dbReference type="InterPro" id="IPR040079">
    <property type="entry name" value="Glutathione_S-Trfase"/>
</dbReference>
<dbReference type="SUPFAM" id="SSF47616">
    <property type="entry name" value="GST C-terminal domain-like"/>
    <property type="match status" value="1"/>
</dbReference>
<organism evidence="3">
    <name type="scientific">marine metagenome</name>
    <dbReference type="NCBI Taxonomy" id="408172"/>
    <lineage>
        <taxon>unclassified sequences</taxon>
        <taxon>metagenomes</taxon>
        <taxon>ecological metagenomes</taxon>
    </lineage>
</organism>
<dbReference type="InterPro" id="IPR004046">
    <property type="entry name" value="GST_C"/>
</dbReference>
<sequence>MLTLYHYDRSTAAQRVRLILEEKNIKWQSIIVDTARGDVDQLPKDYHKLNPKGLVPVIINEGSAIPESLIILEYLEEKFPEPSFRPQNPELIAKIRLWMNKINDGIHVASRTIGVCIVNRHIYNEEKKSKISEYYAKMKDRVRKNNDQINIEFGLKSPLLPDAVQAFKNLFEEMNFNLKNSPWLVGDSYSLADIALVVYLRRMESFMMAPLWKNLKHLNRWYKLISSRPAYVKAVTKWGDITEEKRKIYGLEALPVISKFWNEK</sequence>
<dbReference type="PANTHER" id="PTHR44051:SF8">
    <property type="entry name" value="GLUTATHIONE S-TRANSFERASE GSTA"/>
    <property type="match status" value="1"/>
</dbReference>
<feature type="domain" description="GST N-terminal" evidence="1">
    <location>
        <begin position="1"/>
        <end position="83"/>
    </location>
</feature>
<dbReference type="PROSITE" id="PS50404">
    <property type="entry name" value="GST_NTER"/>
    <property type="match status" value="1"/>
</dbReference>
<dbReference type="Pfam" id="PF13417">
    <property type="entry name" value="GST_N_3"/>
    <property type="match status" value="1"/>
</dbReference>
<dbReference type="SFLD" id="SFLDG00358">
    <property type="entry name" value="Main_(cytGST)"/>
    <property type="match status" value="1"/>
</dbReference>
<evidence type="ECO:0000259" key="1">
    <source>
        <dbReference type="PROSITE" id="PS50404"/>
    </source>
</evidence>
<dbReference type="EMBL" id="UINC01002249">
    <property type="protein sequence ID" value="SUZ94594.1"/>
    <property type="molecule type" value="Genomic_DNA"/>
</dbReference>
<dbReference type="AlphaFoldDB" id="A0A381RTP6"/>
<feature type="domain" description="GST C-terminal" evidence="2">
    <location>
        <begin position="88"/>
        <end position="248"/>
    </location>
</feature>
<dbReference type="SUPFAM" id="SSF52833">
    <property type="entry name" value="Thioredoxin-like"/>
    <property type="match status" value="1"/>
</dbReference>
<dbReference type="InterPro" id="IPR010987">
    <property type="entry name" value="Glutathione-S-Trfase_C-like"/>
</dbReference>
<dbReference type="InterPro" id="IPR036282">
    <property type="entry name" value="Glutathione-S-Trfase_C_sf"/>
</dbReference>
<protein>
    <recommendedName>
        <fullName evidence="4">GST N-terminal domain-containing protein</fullName>
    </recommendedName>
</protein>
<dbReference type="SFLD" id="SFLDS00019">
    <property type="entry name" value="Glutathione_Transferase_(cytos"/>
    <property type="match status" value="1"/>
</dbReference>
<dbReference type="Gene3D" id="3.40.30.10">
    <property type="entry name" value="Glutaredoxin"/>
    <property type="match status" value="1"/>
</dbReference>
<dbReference type="CDD" id="cd00570">
    <property type="entry name" value="GST_N_family"/>
    <property type="match status" value="1"/>
</dbReference>
<dbReference type="CDD" id="cd00299">
    <property type="entry name" value="GST_C_family"/>
    <property type="match status" value="1"/>
</dbReference>
<gene>
    <name evidence="3" type="ORF">METZ01_LOCUS47448</name>
</gene>
<dbReference type="InterPro" id="IPR036249">
    <property type="entry name" value="Thioredoxin-like_sf"/>
</dbReference>
<evidence type="ECO:0000313" key="3">
    <source>
        <dbReference type="EMBL" id="SUZ94594.1"/>
    </source>
</evidence>
<dbReference type="PANTHER" id="PTHR44051">
    <property type="entry name" value="GLUTATHIONE S-TRANSFERASE-RELATED"/>
    <property type="match status" value="1"/>
</dbReference>
<accession>A0A381RTP6</accession>
<proteinExistence type="predicted"/>
<dbReference type="InterPro" id="IPR004045">
    <property type="entry name" value="Glutathione_S-Trfase_N"/>
</dbReference>
<dbReference type="PROSITE" id="PS50405">
    <property type="entry name" value="GST_CTER"/>
    <property type="match status" value="1"/>
</dbReference>
<name>A0A381RTP6_9ZZZZ</name>
<dbReference type="Gene3D" id="1.20.1050.10">
    <property type="match status" value="1"/>
</dbReference>
<evidence type="ECO:0008006" key="4">
    <source>
        <dbReference type="Google" id="ProtNLM"/>
    </source>
</evidence>